<evidence type="ECO:0000256" key="2">
    <source>
        <dbReference type="ARBA" id="ARBA00008779"/>
    </source>
</evidence>
<dbReference type="InterPro" id="IPR000917">
    <property type="entry name" value="Sulfatase_N"/>
</dbReference>
<dbReference type="RefSeq" id="WP_419580548.1">
    <property type="nucleotide sequence ID" value="NZ_CP036432.1"/>
</dbReference>
<evidence type="ECO:0000256" key="3">
    <source>
        <dbReference type="ARBA" id="ARBA00022723"/>
    </source>
</evidence>
<keyword evidence="5 9" id="KW-0378">Hydrolase</keyword>
<dbReference type="PANTHER" id="PTHR45953">
    <property type="entry name" value="IDURONATE 2-SULFATASE"/>
    <property type="match status" value="1"/>
</dbReference>
<evidence type="ECO:0000256" key="7">
    <source>
        <dbReference type="SAM" id="SignalP"/>
    </source>
</evidence>
<keyword evidence="4 7" id="KW-0732">Signal</keyword>
<dbReference type="SUPFAM" id="SSF53649">
    <property type="entry name" value="Alkaline phosphatase-like"/>
    <property type="match status" value="1"/>
</dbReference>
<dbReference type="CDD" id="cd16030">
    <property type="entry name" value="iduronate-2-sulfatase"/>
    <property type="match status" value="1"/>
</dbReference>
<comment type="similarity">
    <text evidence="2">Belongs to the sulfatase family.</text>
</comment>
<accession>A0ABX5XZ93</accession>
<proteinExistence type="inferred from homology"/>
<evidence type="ECO:0000256" key="6">
    <source>
        <dbReference type="ARBA" id="ARBA00022837"/>
    </source>
</evidence>
<sequence>MRWLLAVGLMTAAVTMRAAEPRPNFLVIAIDDLNDYVGCLGGHPNAITPNIDRLAARGVLFTRAYCNSPVCQPSRTSLWTGLRPTTIGITANRSKWFREQSRRPDAVSLPQALGSAGYSTFGFGKLFHVGRPDESAVEWQRSNVFSYGPRQKPMLNYDQGDAITDWGVPPKDSDHAASFDPIIADRTIAALSDRHSRPLLLGGGFYRPHTPLYAAGEWFDMHPKATIALPETPPNDNDDLVYFGRRPRRPQDVEAPGLFTQDWAEKTGKWKDVLQAYLACTKAMDFQLGRVLEALDRGPHADNTYVILFSDHGWHLGEKRHWGKAALWEQTTRVPMIVAGPGIPSGVRYDQPVDLLTIAPTILDYAGVQPPGKLDGNSLRPVLENPKHDWPHPVLTTFVDHHALRTPRWRYIRYASGEEELYDHSRDSDELENLAVTQRDSDEVQSVLADLRKQMSALLPR</sequence>
<reference evidence="9 10" key="1">
    <citation type="submission" date="2019-02" db="EMBL/GenBank/DDBJ databases">
        <title>Deep-cultivation of Planctomycetes and their phenomic and genomic characterization uncovers novel biology.</title>
        <authorList>
            <person name="Wiegand S."/>
            <person name="Jogler M."/>
            <person name="Boedeker C."/>
            <person name="Pinto D."/>
            <person name="Vollmers J."/>
            <person name="Rivas-Marin E."/>
            <person name="Kohn T."/>
            <person name="Peeters S.H."/>
            <person name="Heuer A."/>
            <person name="Rast P."/>
            <person name="Oberbeckmann S."/>
            <person name="Bunk B."/>
            <person name="Jeske O."/>
            <person name="Meyerdierks A."/>
            <person name="Storesund J.E."/>
            <person name="Kallscheuer N."/>
            <person name="Luecker S."/>
            <person name="Lage O.M."/>
            <person name="Pohl T."/>
            <person name="Merkel B.J."/>
            <person name="Hornburger P."/>
            <person name="Mueller R.-W."/>
            <person name="Bruemmer F."/>
            <person name="Labrenz M."/>
            <person name="Spormann A.M."/>
            <person name="Op den Camp H."/>
            <person name="Overmann J."/>
            <person name="Amann R."/>
            <person name="Jetten M.S.M."/>
            <person name="Mascher T."/>
            <person name="Medema M.H."/>
            <person name="Devos D.P."/>
            <person name="Kaster A.-K."/>
            <person name="Ovreas L."/>
            <person name="Rohde M."/>
            <person name="Galperin M.Y."/>
            <person name="Jogler C."/>
        </authorList>
    </citation>
    <scope>NUCLEOTIDE SEQUENCE [LARGE SCALE GENOMIC DNA]</scope>
    <source>
        <strain evidence="9 10">TBK1r</strain>
    </source>
</reference>
<evidence type="ECO:0000256" key="4">
    <source>
        <dbReference type="ARBA" id="ARBA00022729"/>
    </source>
</evidence>
<comment type="cofactor">
    <cofactor evidence="1">
        <name>Ca(2+)</name>
        <dbReference type="ChEBI" id="CHEBI:29108"/>
    </cofactor>
</comment>
<keyword evidence="10" id="KW-1185">Reference proteome</keyword>
<dbReference type="Pfam" id="PF00884">
    <property type="entry name" value="Sulfatase"/>
    <property type="match status" value="1"/>
</dbReference>
<evidence type="ECO:0000256" key="5">
    <source>
        <dbReference type="ARBA" id="ARBA00022801"/>
    </source>
</evidence>
<feature type="signal peptide" evidence="7">
    <location>
        <begin position="1"/>
        <end position="18"/>
    </location>
</feature>
<organism evidence="9 10">
    <name type="scientific">Stieleria magnilauensis</name>
    <dbReference type="NCBI Taxonomy" id="2527963"/>
    <lineage>
        <taxon>Bacteria</taxon>
        <taxon>Pseudomonadati</taxon>
        <taxon>Planctomycetota</taxon>
        <taxon>Planctomycetia</taxon>
        <taxon>Pirellulales</taxon>
        <taxon>Pirellulaceae</taxon>
        <taxon>Stieleria</taxon>
    </lineage>
</organism>
<dbReference type="EMBL" id="CP036432">
    <property type="protein sequence ID" value="QDV87368.1"/>
    <property type="molecule type" value="Genomic_DNA"/>
</dbReference>
<evidence type="ECO:0000259" key="8">
    <source>
        <dbReference type="Pfam" id="PF00884"/>
    </source>
</evidence>
<keyword evidence="6" id="KW-0106">Calcium</keyword>
<protein>
    <submittedName>
        <fullName evidence="9">Choline-sulfatase</fullName>
        <ecNumber evidence="9">3.1.6.6</ecNumber>
    </submittedName>
</protein>
<keyword evidence="3" id="KW-0479">Metal-binding</keyword>
<dbReference type="InterPro" id="IPR035874">
    <property type="entry name" value="IDS"/>
</dbReference>
<dbReference type="EC" id="3.1.6.6" evidence="9"/>
<dbReference type="Gene3D" id="3.40.720.10">
    <property type="entry name" value="Alkaline Phosphatase, subunit A"/>
    <property type="match status" value="1"/>
</dbReference>
<feature type="domain" description="Sulfatase N-terminal" evidence="8">
    <location>
        <begin position="23"/>
        <end position="368"/>
    </location>
</feature>
<evidence type="ECO:0000313" key="9">
    <source>
        <dbReference type="EMBL" id="QDV87368.1"/>
    </source>
</evidence>
<feature type="chain" id="PRO_5046916290" evidence="7">
    <location>
        <begin position="19"/>
        <end position="461"/>
    </location>
</feature>
<name>A0ABX5XZ93_9BACT</name>
<gene>
    <name evidence="9" type="primary">betC_26</name>
    <name evidence="9" type="ORF">TBK1r_63980</name>
</gene>
<dbReference type="GO" id="GO:0047753">
    <property type="term" value="F:choline-sulfatase activity"/>
    <property type="evidence" value="ECO:0007669"/>
    <property type="project" value="UniProtKB-EC"/>
</dbReference>
<dbReference type="InterPro" id="IPR017850">
    <property type="entry name" value="Alkaline_phosphatase_core_sf"/>
</dbReference>
<dbReference type="PANTHER" id="PTHR45953:SF1">
    <property type="entry name" value="IDURONATE 2-SULFATASE"/>
    <property type="match status" value="1"/>
</dbReference>
<evidence type="ECO:0000256" key="1">
    <source>
        <dbReference type="ARBA" id="ARBA00001913"/>
    </source>
</evidence>
<dbReference type="Proteomes" id="UP000318081">
    <property type="component" value="Chromosome"/>
</dbReference>
<evidence type="ECO:0000313" key="10">
    <source>
        <dbReference type="Proteomes" id="UP000318081"/>
    </source>
</evidence>